<keyword evidence="2" id="KW-0732">Signal</keyword>
<proteinExistence type="predicted"/>
<gene>
    <name evidence="4" type="ORF">scyTo_0010659</name>
</gene>
<dbReference type="Proteomes" id="UP000288216">
    <property type="component" value="Unassembled WGS sequence"/>
</dbReference>
<evidence type="ECO:0000313" key="4">
    <source>
        <dbReference type="EMBL" id="GCB69882.1"/>
    </source>
</evidence>
<evidence type="ECO:0000259" key="3">
    <source>
        <dbReference type="PROSITE" id="PS50022"/>
    </source>
</evidence>
<dbReference type="STRING" id="75743.A0A401P9V7"/>
<dbReference type="Gene3D" id="2.60.120.260">
    <property type="entry name" value="Galactose-binding domain-like"/>
    <property type="match status" value="1"/>
</dbReference>
<dbReference type="InterPro" id="IPR000421">
    <property type="entry name" value="FA58C"/>
</dbReference>
<dbReference type="PROSITE" id="PS50022">
    <property type="entry name" value="FA58C_3"/>
    <property type="match status" value="1"/>
</dbReference>
<comment type="caution">
    <text evidence="4">The sequence shown here is derived from an EMBL/GenBank/DDBJ whole genome shotgun (WGS) entry which is preliminary data.</text>
</comment>
<organism evidence="4 5">
    <name type="scientific">Scyliorhinus torazame</name>
    <name type="common">Cloudy catshark</name>
    <name type="synonym">Catulus torazame</name>
    <dbReference type="NCBI Taxonomy" id="75743"/>
    <lineage>
        <taxon>Eukaryota</taxon>
        <taxon>Metazoa</taxon>
        <taxon>Chordata</taxon>
        <taxon>Craniata</taxon>
        <taxon>Vertebrata</taxon>
        <taxon>Chondrichthyes</taxon>
        <taxon>Elasmobranchii</taxon>
        <taxon>Galeomorphii</taxon>
        <taxon>Galeoidea</taxon>
        <taxon>Carcharhiniformes</taxon>
        <taxon>Scyliorhinidae</taxon>
        <taxon>Scyliorhinus</taxon>
    </lineage>
</organism>
<evidence type="ECO:0000256" key="2">
    <source>
        <dbReference type="SAM" id="SignalP"/>
    </source>
</evidence>
<feature type="compositionally biased region" description="Basic and acidic residues" evidence="1">
    <location>
        <begin position="52"/>
        <end position="74"/>
    </location>
</feature>
<feature type="chain" id="PRO_5019455483" description="F5/8 type C domain-containing protein" evidence="2">
    <location>
        <begin position="27"/>
        <end position="202"/>
    </location>
</feature>
<accession>A0A401P9V7</accession>
<reference evidence="4 5" key="1">
    <citation type="journal article" date="2018" name="Nat. Ecol. Evol.">
        <title>Shark genomes provide insights into elasmobranch evolution and the origin of vertebrates.</title>
        <authorList>
            <person name="Hara Y"/>
            <person name="Yamaguchi K"/>
            <person name="Onimaru K"/>
            <person name="Kadota M"/>
            <person name="Koyanagi M"/>
            <person name="Keeley SD"/>
            <person name="Tatsumi K"/>
            <person name="Tanaka K"/>
            <person name="Motone F"/>
            <person name="Kageyama Y"/>
            <person name="Nozu R"/>
            <person name="Adachi N"/>
            <person name="Nishimura O"/>
            <person name="Nakagawa R"/>
            <person name="Tanegashima C"/>
            <person name="Kiyatake I"/>
            <person name="Matsumoto R"/>
            <person name="Murakumo K"/>
            <person name="Nishida K"/>
            <person name="Terakita A"/>
            <person name="Kuratani S"/>
            <person name="Sato K"/>
            <person name="Hyodo S Kuraku.S."/>
        </authorList>
    </citation>
    <scope>NUCLEOTIDE SEQUENCE [LARGE SCALE GENOMIC DNA]</scope>
</reference>
<sequence length="202" mass="23004">MFPLTRGCCVAVLGLCSVVFSDVVRGDPVEELDYYLQEIISRDPYYYPEERRRNPEVPFERQSKVKVKKEKERPGGAPGKNGNKKSEKEKKPNGKMPNSGQGTYRVSAEKIEKCPPLGLETLRIDDFQLHASTVQRYGLGAHRGRLNIQAGIFEDDFYDGAWCAGRNDHSQWFEMDARRLTKFTGVITQGRNSLWSLTLTLQ</sequence>
<dbReference type="SUPFAM" id="SSF49785">
    <property type="entry name" value="Galactose-binding domain-like"/>
    <property type="match status" value="1"/>
</dbReference>
<dbReference type="InterPro" id="IPR008979">
    <property type="entry name" value="Galactose-bd-like_sf"/>
</dbReference>
<evidence type="ECO:0000313" key="5">
    <source>
        <dbReference type="Proteomes" id="UP000288216"/>
    </source>
</evidence>
<feature type="domain" description="F5/8 type C" evidence="3">
    <location>
        <begin position="112"/>
        <end position="202"/>
    </location>
</feature>
<protein>
    <recommendedName>
        <fullName evidence="3">F5/8 type C domain-containing protein</fullName>
    </recommendedName>
</protein>
<name>A0A401P9V7_SCYTO</name>
<dbReference type="EMBL" id="BFAA01004634">
    <property type="protein sequence ID" value="GCB69882.1"/>
    <property type="molecule type" value="Genomic_DNA"/>
</dbReference>
<dbReference type="AlphaFoldDB" id="A0A401P9V7"/>
<dbReference type="PANTHER" id="PTHR24543:SF325">
    <property type="entry name" value="F5_8 TYPE C DOMAIN-CONTAINING PROTEIN"/>
    <property type="match status" value="1"/>
</dbReference>
<feature type="region of interest" description="Disordered" evidence="1">
    <location>
        <begin position="52"/>
        <end position="104"/>
    </location>
</feature>
<evidence type="ECO:0000256" key="1">
    <source>
        <dbReference type="SAM" id="MobiDB-lite"/>
    </source>
</evidence>
<feature type="signal peptide" evidence="2">
    <location>
        <begin position="1"/>
        <end position="26"/>
    </location>
</feature>
<dbReference type="OrthoDB" id="10249045at2759"/>
<dbReference type="PANTHER" id="PTHR24543">
    <property type="entry name" value="MULTICOPPER OXIDASE-RELATED"/>
    <property type="match status" value="1"/>
</dbReference>
<keyword evidence="5" id="KW-1185">Reference proteome</keyword>